<evidence type="ECO:0000259" key="1">
    <source>
        <dbReference type="Pfam" id="PF06985"/>
    </source>
</evidence>
<dbReference type="Proteomes" id="UP000711996">
    <property type="component" value="Unassembled WGS sequence"/>
</dbReference>
<dbReference type="PANTHER" id="PTHR33112">
    <property type="entry name" value="DOMAIN PROTEIN, PUTATIVE-RELATED"/>
    <property type="match status" value="1"/>
</dbReference>
<proteinExistence type="predicted"/>
<comment type="caution">
    <text evidence="2">The sequence shown here is derived from an EMBL/GenBank/DDBJ whole genome shotgun (WGS) entry which is preliminary data.</text>
</comment>
<protein>
    <recommendedName>
        <fullName evidence="1">Heterokaryon incompatibility domain-containing protein</fullName>
    </recommendedName>
</protein>
<dbReference type="EMBL" id="QPMT01000003">
    <property type="protein sequence ID" value="KAF4865456.1"/>
    <property type="molecule type" value="Genomic_DNA"/>
</dbReference>
<reference evidence="2" key="1">
    <citation type="submission" date="2019-06" db="EMBL/GenBank/DDBJ databases">
        <authorList>
            <person name="Gan P."/>
            <person name="Shirasu K."/>
        </authorList>
    </citation>
    <scope>NUCLEOTIDE SEQUENCE [LARGE SCALE GENOMIC DNA]</scope>
    <source>
        <strain evidence="2">CAD2</strain>
    </source>
</reference>
<dbReference type="InterPro" id="IPR010730">
    <property type="entry name" value="HET"/>
</dbReference>
<dbReference type="OrthoDB" id="5135333at2759"/>
<organism evidence="2 3">
    <name type="scientific">Colletotrichum siamense</name>
    <name type="common">Anthracnose fungus</name>
    <dbReference type="NCBI Taxonomy" id="690259"/>
    <lineage>
        <taxon>Eukaryota</taxon>
        <taxon>Fungi</taxon>
        <taxon>Dikarya</taxon>
        <taxon>Ascomycota</taxon>
        <taxon>Pezizomycotina</taxon>
        <taxon>Sordariomycetes</taxon>
        <taxon>Hypocreomycetidae</taxon>
        <taxon>Glomerellales</taxon>
        <taxon>Glomerellaceae</taxon>
        <taxon>Colletotrichum</taxon>
        <taxon>Colletotrichum gloeosporioides species complex</taxon>
    </lineage>
</organism>
<sequence length="823" mass="92849">MASVTKLCEYCSLIDFSYLRNPTAAEIDSLNAGERPTEDRFPLKFGQPIDGDPSWTSGRADRIRASADTCVFCKAVEEVLIQYEDELTKLEAVGLKDPLCYATCDIAGALQPPKATAWEGAQPGEANPEFIMRRLAIYFIPFDENSTNGLNPGRVGFKKASWKRIFYCFQTYDAARSQDSFKVETFFGGPHNPGDILFAGRKRPSKVDMYLPIQWVKHCKETHTSSCGSAQVEDRDEDQDGDLGSSILFVFCLGIVRLWRNLFAKLYVANIPGHMPLFRLIDVETMAIVERRNVQLKSLNYMTLSYVWGKTPQKKMLFKANRNNLLKKDSLTGNLSRTIEDACKFTKDMGTRFIWVDALCIIQDSDEDKAVQIGKMADIYANTLLTIVAASGKDSHAGLPGISTDRKRVQKEITIRTSTSEEEISLLSTLSHTSSRFSNFNSETTWSSRGWTLQERAVSRRSITFLDEQITWACCESHWSEETNSEASAVVSWFNLSGSESYLNSAYRDRYASEMDGDQMWHKLHRLARDYSNRELTGEGDAYNAFSAIIQQAQEISGEQFLWGLPTSRFELGLCWEPNLEGVRRRSALTTLPTTSLKKKVPFPSWSWIGWKGPIGLTIEDRHVEAGLDPVISCYIMRREPLRLVQVRLLFLDNPKNPPVARGSSAVSRDMIKNHYPDLTTEILDKIPEDQILFFWAESARFRVTEPIKSDLWQPGWNPLERNQHAYYVQHIIDSDGRVVGETGRCKGSFAVGASKSEEYEFVVIAENTAPPEFEKKRVALQVARRPDGVAYRINIAEISQVGWENATVTHGLIALGSEEGVA</sequence>
<evidence type="ECO:0000313" key="2">
    <source>
        <dbReference type="EMBL" id="KAF4865456.1"/>
    </source>
</evidence>
<gene>
    <name evidence="2" type="ORF">CGCSCA2_v001541</name>
</gene>
<dbReference type="Pfam" id="PF06985">
    <property type="entry name" value="HET"/>
    <property type="match status" value="1"/>
</dbReference>
<feature type="domain" description="Heterokaryon incompatibility" evidence="1">
    <location>
        <begin position="301"/>
        <end position="455"/>
    </location>
</feature>
<dbReference type="AlphaFoldDB" id="A0A9P5F3Q0"/>
<name>A0A9P5F3Q0_COLSI</name>
<keyword evidence="3" id="KW-1185">Reference proteome</keyword>
<dbReference type="PANTHER" id="PTHR33112:SF14">
    <property type="entry name" value="HETEROKARYON INCOMPATIBILITY DOMAIN-CONTAINING PROTEIN"/>
    <property type="match status" value="1"/>
</dbReference>
<evidence type="ECO:0000313" key="3">
    <source>
        <dbReference type="Proteomes" id="UP000711996"/>
    </source>
</evidence>
<accession>A0A9P5F3Q0</accession>